<dbReference type="Pfam" id="PF06445">
    <property type="entry name" value="GyrI-like"/>
    <property type="match status" value="1"/>
</dbReference>
<dbReference type="EMBL" id="PDEV01000001">
    <property type="protein sequence ID" value="PEN17382.1"/>
    <property type="molecule type" value="Genomic_DNA"/>
</dbReference>
<dbReference type="Proteomes" id="UP000219947">
    <property type="component" value="Unassembled WGS sequence"/>
</dbReference>
<dbReference type="PANTHER" id="PTHR36444">
    <property type="entry name" value="TRANSCRIPTIONAL REGULATOR PROTEIN YOBU-RELATED"/>
    <property type="match status" value="1"/>
</dbReference>
<sequence>MSESVQAPVTVSPARIEKHGSLLVAGVSQVYKLGDDFTPLWDELNQKASPAMLDILAVTQYIGVCTQPSTDGFVRYTAGILVDDRASAHKLGLGLLELPESTYAVVEITGPISRSIPAGFESFEREFFPSHPQYRPLGGLEVYGRGDMQAADYTMELWVPLLEVPASA</sequence>
<dbReference type="SUPFAM" id="SSF55136">
    <property type="entry name" value="Probable bacterial effector-binding domain"/>
    <property type="match status" value="1"/>
</dbReference>
<protein>
    <submittedName>
        <fullName evidence="2">AraC family transcriptional regulator</fullName>
    </submittedName>
</protein>
<keyword evidence="3" id="KW-1185">Reference proteome</keyword>
<dbReference type="Gene3D" id="3.20.80.10">
    <property type="entry name" value="Regulatory factor, effector binding domain"/>
    <property type="match status" value="1"/>
</dbReference>
<dbReference type="InterPro" id="IPR010499">
    <property type="entry name" value="AraC_E-bd"/>
</dbReference>
<dbReference type="AlphaFoldDB" id="A0A2A8D8Q9"/>
<dbReference type="InterPro" id="IPR011256">
    <property type="entry name" value="Reg_factor_effector_dom_sf"/>
</dbReference>
<gene>
    <name evidence="2" type="ORF">CRM92_05115</name>
</gene>
<reference evidence="2" key="1">
    <citation type="submission" date="2017-10" db="EMBL/GenBank/DDBJ databases">
        <title>Kefir isolates.</title>
        <authorList>
            <person name="Kim Y."/>
            <person name="Blasche S."/>
        </authorList>
    </citation>
    <scope>NUCLEOTIDE SEQUENCE [LARGE SCALE GENOMIC DNA]</scope>
    <source>
        <strain evidence="2">OG2-2</strain>
    </source>
</reference>
<organism evidence="2 3">
    <name type="scientific">Rothia dentocariosa</name>
    <dbReference type="NCBI Taxonomy" id="2047"/>
    <lineage>
        <taxon>Bacteria</taxon>
        <taxon>Bacillati</taxon>
        <taxon>Actinomycetota</taxon>
        <taxon>Actinomycetes</taxon>
        <taxon>Micrococcales</taxon>
        <taxon>Micrococcaceae</taxon>
        <taxon>Rothia</taxon>
    </lineage>
</organism>
<dbReference type="RefSeq" id="WP_098042511.1">
    <property type="nucleotide sequence ID" value="NZ_JAOVAQ010000004.1"/>
</dbReference>
<dbReference type="PANTHER" id="PTHR36444:SF2">
    <property type="entry name" value="TRANSCRIPTIONAL REGULATOR PROTEIN YOBU-RELATED"/>
    <property type="match status" value="1"/>
</dbReference>
<dbReference type="InterPro" id="IPR053182">
    <property type="entry name" value="YobU-like_regulator"/>
</dbReference>
<evidence type="ECO:0000313" key="2">
    <source>
        <dbReference type="EMBL" id="PEN17382.1"/>
    </source>
</evidence>
<comment type="caution">
    <text evidence="2">The sequence shown here is derived from an EMBL/GenBank/DDBJ whole genome shotgun (WGS) entry which is preliminary data.</text>
</comment>
<dbReference type="SMART" id="SM00871">
    <property type="entry name" value="AraC_E_bind"/>
    <property type="match status" value="1"/>
</dbReference>
<name>A0A2A8D8Q9_9MICC</name>
<dbReference type="InterPro" id="IPR029442">
    <property type="entry name" value="GyrI-like"/>
</dbReference>
<proteinExistence type="predicted"/>
<accession>A0A2A8D8Q9</accession>
<feature type="domain" description="AraC effector-binding" evidence="1">
    <location>
        <begin position="12"/>
        <end position="162"/>
    </location>
</feature>
<evidence type="ECO:0000313" key="3">
    <source>
        <dbReference type="Proteomes" id="UP000219947"/>
    </source>
</evidence>
<evidence type="ECO:0000259" key="1">
    <source>
        <dbReference type="SMART" id="SM00871"/>
    </source>
</evidence>